<keyword evidence="6" id="KW-0808">Transferase</keyword>
<dbReference type="SUPFAM" id="SSF109854">
    <property type="entry name" value="DinB/YfiT-like putative metalloenzymes"/>
    <property type="match status" value="1"/>
</dbReference>
<evidence type="ECO:0000313" key="7">
    <source>
        <dbReference type="Proteomes" id="UP001596978"/>
    </source>
</evidence>
<evidence type="ECO:0000256" key="1">
    <source>
        <dbReference type="ARBA" id="ARBA00022490"/>
    </source>
</evidence>
<keyword evidence="4" id="KW-0862">Zinc</keyword>
<sequence>MTNTELDHLRYPIGKFEMPEEITDLYIKEWTNILEQFPTKLEKLVIGLSEEQLDTPYRPDGWTVRQVVHHVADSHHHSYTRIKWALTEDNPMIKAYFEARWAELTDTKLAPIRISLDHLKALHVKLVYLIKGLSEEELKRTYVHPEDDMEVDLKEHIGKYAWHSEHHFHHIKNLLERKGWL</sequence>
<proteinExistence type="inferred from homology"/>
<dbReference type="Gene3D" id="1.20.120.450">
    <property type="entry name" value="dinb family like domain"/>
    <property type="match status" value="1"/>
</dbReference>
<name>A0ABW3D225_9FLAO</name>
<evidence type="ECO:0000313" key="6">
    <source>
        <dbReference type="EMBL" id="MFD0864133.1"/>
    </source>
</evidence>
<dbReference type="InterPro" id="IPR024775">
    <property type="entry name" value="DinB-like"/>
</dbReference>
<keyword evidence="7" id="KW-1185">Reference proteome</keyword>
<protein>
    <submittedName>
        <fullName evidence="6">YfiT family bacillithiol transferase</fullName>
    </submittedName>
</protein>
<comment type="caution">
    <text evidence="6">The sequence shown here is derived from an EMBL/GenBank/DDBJ whole genome shotgun (WGS) entry which is preliminary data.</text>
</comment>
<keyword evidence="3" id="KW-0378">Hydrolase</keyword>
<dbReference type="Proteomes" id="UP001596978">
    <property type="component" value="Unassembled WGS sequence"/>
</dbReference>
<evidence type="ECO:0000256" key="2">
    <source>
        <dbReference type="ARBA" id="ARBA00022723"/>
    </source>
</evidence>
<dbReference type="RefSeq" id="WP_386411202.1">
    <property type="nucleotide sequence ID" value="NZ_JBHTJH010000025.1"/>
</dbReference>
<dbReference type="HAMAP" id="MF_01256">
    <property type="entry name" value="YfiT_hydrol"/>
    <property type="match status" value="1"/>
</dbReference>
<feature type="domain" description="DinB-like" evidence="5">
    <location>
        <begin position="34"/>
        <end position="171"/>
    </location>
</feature>
<keyword evidence="2" id="KW-0479">Metal-binding</keyword>
<evidence type="ECO:0000259" key="5">
    <source>
        <dbReference type="Pfam" id="PF12867"/>
    </source>
</evidence>
<dbReference type="InterPro" id="IPR023774">
    <property type="entry name" value="Put_metal_dep_hydrolase_YfiT"/>
</dbReference>
<organism evidence="6 7">
    <name type="scientific">Sungkyunkwania multivorans</name>
    <dbReference type="NCBI Taxonomy" id="1173618"/>
    <lineage>
        <taxon>Bacteria</taxon>
        <taxon>Pseudomonadati</taxon>
        <taxon>Bacteroidota</taxon>
        <taxon>Flavobacteriia</taxon>
        <taxon>Flavobacteriales</taxon>
        <taxon>Flavobacteriaceae</taxon>
        <taxon>Sungkyunkwania</taxon>
    </lineage>
</organism>
<dbReference type="GO" id="GO:0016740">
    <property type="term" value="F:transferase activity"/>
    <property type="evidence" value="ECO:0007669"/>
    <property type="project" value="UniProtKB-KW"/>
</dbReference>
<dbReference type="EMBL" id="JBHTJH010000025">
    <property type="protein sequence ID" value="MFD0864133.1"/>
    <property type="molecule type" value="Genomic_DNA"/>
</dbReference>
<evidence type="ECO:0000256" key="3">
    <source>
        <dbReference type="ARBA" id="ARBA00022801"/>
    </source>
</evidence>
<keyword evidence="1" id="KW-0963">Cytoplasm</keyword>
<gene>
    <name evidence="6" type="ORF">ACFQ1M_18100</name>
</gene>
<dbReference type="InterPro" id="IPR034660">
    <property type="entry name" value="DinB/YfiT-like"/>
</dbReference>
<evidence type="ECO:0000256" key="4">
    <source>
        <dbReference type="ARBA" id="ARBA00022833"/>
    </source>
</evidence>
<reference evidence="7" key="1">
    <citation type="journal article" date="2019" name="Int. J. Syst. Evol. Microbiol.">
        <title>The Global Catalogue of Microorganisms (GCM) 10K type strain sequencing project: providing services to taxonomists for standard genome sequencing and annotation.</title>
        <authorList>
            <consortium name="The Broad Institute Genomics Platform"/>
            <consortium name="The Broad Institute Genome Sequencing Center for Infectious Disease"/>
            <person name="Wu L."/>
            <person name="Ma J."/>
        </authorList>
    </citation>
    <scope>NUCLEOTIDE SEQUENCE [LARGE SCALE GENOMIC DNA]</scope>
    <source>
        <strain evidence="7">CCUG 62952</strain>
    </source>
</reference>
<dbReference type="Pfam" id="PF12867">
    <property type="entry name" value="DinB_2"/>
    <property type="match status" value="1"/>
</dbReference>
<dbReference type="NCBIfam" id="NF009807">
    <property type="entry name" value="PRK13291.1"/>
    <property type="match status" value="1"/>
</dbReference>
<accession>A0ABW3D225</accession>